<feature type="region of interest" description="Disordered" evidence="1">
    <location>
        <begin position="246"/>
        <end position="274"/>
    </location>
</feature>
<feature type="region of interest" description="Disordered" evidence="1">
    <location>
        <begin position="196"/>
        <end position="222"/>
    </location>
</feature>
<dbReference type="Gene3D" id="2.60.120.920">
    <property type="match status" value="1"/>
</dbReference>
<proteinExistence type="predicted"/>
<feature type="domain" description="B30.2/SPRY" evidence="2">
    <location>
        <begin position="350"/>
        <end position="542"/>
    </location>
</feature>
<dbReference type="Pfam" id="PF13765">
    <property type="entry name" value="PRY"/>
    <property type="match status" value="1"/>
</dbReference>
<dbReference type="Proteomes" id="UP000736164">
    <property type="component" value="Unassembled WGS sequence"/>
</dbReference>
<dbReference type="PRINTS" id="PR01407">
    <property type="entry name" value="BUTYPHLNCDUF"/>
</dbReference>
<reference evidence="3" key="1">
    <citation type="journal article" date="2021" name="Cell">
        <title>Tracing the genetic footprints of vertebrate landing in non-teleost ray-finned fishes.</title>
        <authorList>
            <person name="Bi X."/>
            <person name="Wang K."/>
            <person name="Yang L."/>
            <person name="Pan H."/>
            <person name="Jiang H."/>
            <person name="Wei Q."/>
            <person name="Fang M."/>
            <person name="Yu H."/>
            <person name="Zhu C."/>
            <person name="Cai Y."/>
            <person name="He Y."/>
            <person name="Gan X."/>
            <person name="Zeng H."/>
            <person name="Yu D."/>
            <person name="Zhu Y."/>
            <person name="Jiang H."/>
            <person name="Qiu Q."/>
            <person name="Yang H."/>
            <person name="Zhang Y.E."/>
            <person name="Wang W."/>
            <person name="Zhu M."/>
            <person name="He S."/>
            <person name="Zhang G."/>
        </authorList>
    </citation>
    <scope>NUCLEOTIDE SEQUENCE</scope>
    <source>
        <strain evidence="3">Allg_001</strain>
    </source>
</reference>
<dbReference type="EMBL" id="JAAWVO010017430">
    <property type="protein sequence ID" value="MBN3314797.1"/>
    <property type="molecule type" value="Genomic_DNA"/>
</dbReference>
<feature type="non-terminal residue" evidence="3">
    <location>
        <position position="1"/>
    </location>
</feature>
<dbReference type="InterPro" id="IPR006574">
    <property type="entry name" value="PRY"/>
</dbReference>
<dbReference type="InterPro" id="IPR001870">
    <property type="entry name" value="B30.2/SPRY"/>
</dbReference>
<dbReference type="InterPro" id="IPR007123">
    <property type="entry name" value="Gelsolin-like_dom"/>
</dbReference>
<name>A0A8J7T8P5_ATRSP</name>
<evidence type="ECO:0000313" key="4">
    <source>
        <dbReference type="Proteomes" id="UP000736164"/>
    </source>
</evidence>
<dbReference type="InterPro" id="IPR029006">
    <property type="entry name" value="ADF-H/Gelsolin-like_dom_sf"/>
</dbReference>
<protein>
    <submittedName>
        <fullName evidence="3">TRI39 ligase</fullName>
    </submittedName>
</protein>
<dbReference type="FunFam" id="2.60.120.920:FF:000004">
    <property type="entry name" value="Butyrophilin subfamily 1 member A1"/>
    <property type="match status" value="1"/>
</dbReference>
<dbReference type="SMART" id="SM00589">
    <property type="entry name" value="PRY"/>
    <property type="match status" value="1"/>
</dbReference>
<dbReference type="AlphaFoldDB" id="A0A8J7T8P5"/>
<dbReference type="SUPFAM" id="SSF49899">
    <property type="entry name" value="Concanavalin A-like lectins/glucanases"/>
    <property type="match status" value="1"/>
</dbReference>
<dbReference type="SUPFAM" id="SSF55753">
    <property type="entry name" value="Actin depolymerizing proteins"/>
    <property type="match status" value="1"/>
</dbReference>
<dbReference type="SMART" id="SM00449">
    <property type="entry name" value="SPRY"/>
    <property type="match status" value="1"/>
</dbReference>
<dbReference type="InterPro" id="IPR013320">
    <property type="entry name" value="ConA-like_dom_sf"/>
</dbReference>
<gene>
    <name evidence="3" type="primary">Trim39_16</name>
    <name evidence="3" type="ORF">GTO95_0005953</name>
</gene>
<dbReference type="InterPro" id="IPR003877">
    <property type="entry name" value="SPRY_dom"/>
</dbReference>
<dbReference type="CDD" id="cd13733">
    <property type="entry name" value="SPRY_PRY_C-I_1"/>
    <property type="match status" value="1"/>
</dbReference>
<evidence type="ECO:0000259" key="2">
    <source>
        <dbReference type="PROSITE" id="PS50188"/>
    </source>
</evidence>
<sequence length="544" mass="61772">MPALKESTPEEDSQADASNTASLYKVSDATGTMKLTKVSEKSPFEKDQLLRDDCFILDNGANGKIFIWKGVACTDDMFALFRRTSGDQSKTGRKLTQLEMKSILKVQMEVPGSPVLDRELPSQSHTICAVRWKLPEEEVQVHSSVPTGAPFKSKKPPNGRQQSLSDLRSLEECVNFITQWAEQVDRVCKCGSRAKEDLGEGTSRDPPGPAQDGGPLASPRTERSLEECRRLILEWADELNSVAKLSKPRRWSNKTEEQADRSEGETDDPSEKEKQRIMEWARELKTVSENCGLPGEELTQMLHLLGLRKRRLVTVLPFLEFITWSLLKDDAKGTVPQLWLSTKQRTWKAGTPRYIPNSVWSWICRAAADVTLDPQTVHPWLVLSDDRKKVQEGRKELDLPSSTQRFEGWPCVLGWEGFSSGRHYWEVDLANNGYWRIGVTTASSKRKGRFPMNPAQGYWTLWRSTRQFWACTKPETPLPVGLVPRKVGVYLDYEEGQVSFYNVESRSHIYTFTDTFKEKLYPLFAPLDGRTLITVSSPNTITEF</sequence>
<dbReference type="PANTHER" id="PTHR24103">
    <property type="entry name" value="E3 UBIQUITIN-PROTEIN LIGASE TRIM"/>
    <property type="match status" value="1"/>
</dbReference>
<feature type="non-terminal residue" evidence="3">
    <location>
        <position position="544"/>
    </location>
</feature>
<feature type="region of interest" description="Disordered" evidence="1">
    <location>
        <begin position="1"/>
        <end position="21"/>
    </location>
</feature>
<evidence type="ECO:0000256" key="1">
    <source>
        <dbReference type="SAM" id="MobiDB-lite"/>
    </source>
</evidence>
<organism evidence="3 4">
    <name type="scientific">Atractosteus spatula</name>
    <name type="common">Alligator gar</name>
    <name type="synonym">Lepisosteus spatula</name>
    <dbReference type="NCBI Taxonomy" id="7917"/>
    <lineage>
        <taxon>Eukaryota</taxon>
        <taxon>Metazoa</taxon>
        <taxon>Chordata</taxon>
        <taxon>Craniata</taxon>
        <taxon>Vertebrata</taxon>
        <taxon>Euteleostomi</taxon>
        <taxon>Actinopterygii</taxon>
        <taxon>Neopterygii</taxon>
        <taxon>Holostei</taxon>
        <taxon>Semionotiformes</taxon>
        <taxon>Lepisosteidae</taxon>
        <taxon>Atractosteus</taxon>
    </lineage>
</organism>
<feature type="compositionally biased region" description="Basic and acidic residues" evidence="1">
    <location>
        <begin position="253"/>
        <end position="274"/>
    </location>
</feature>
<dbReference type="Gene3D" id="3.40.20.10">
    <property type="entry name" value="Severin"/>
    <property type="match status" value="1"/>
</dbReference>
<dbReference type="Pfam" id="PF00626">
    <property type="entry name" value="Gelsolin"/>
    <property type="match status" value="1"/>
</dbReference>
<dbReference type="GO" id="GO:0016874">
    <property type="term" value="F:ligase activity"/>
    <property type="evidence" value="ECO:0007669"/>
    <property type="project" value="UniProtKB-KW"/>
</dbReference>
<dbReference type="InterPro" id="IPR043136">
    <property type="entry name" value="B30.2/SPRY_sf"/>
</dbReference>
<keyword evidence="4" id="KW-1185">Reference proteome</keyword>
<dbReference type="PROSITE" id="PS50188">
    <property type="entry name" value="B302_SPRY"/>
    <property type="match status" value="1"/>
</dbReference>
<comment type="caution">
    <text evidence="3">The sequence shown here is derived from an EMBL/GenBank/DDBJ whole genome shotgun (WGS) entry which is preliminary data.</text>
</comment>
<feature type="region of interest" description="Disordered" evidence="1">
    <location>
        <begin position="141"/>
        <end position="164"/>
    </location>
</feature>
<dbReference type="Pfam" id="PF00622">
    <property type="entry name" value="SPRY"/>
    <property type="match status" value="1"/>
</dbReference>
<keyword evidence="3" id="KW-0436">Ligase</keyword>
<dbReference type="InterPro" id="IPR003879">
    <property type="entry name" value="Butyrophylin_SPRY"/>
</dbReference>
<dbReference type="InterPro" id="IPR050143">
    <property type="entry name" value="TRIM/RBCC"/>
</dbReference>
<accession>A0A8J7T8P5</accession>
<evidence type="ECO:0000313" key="3">
    <source>
        <dbReference type="EMBL" id="MBN3314797.1"/>
    </source>
</evidence>